<dbReference type="InterPro" id="IPR036869">
    <property type="entry name" value="J_dom_sf"/>
</dbReference>
<dbReference type="EMBL" id="JBJXBP010000007">
    <property type="protein sequence ID" value="KAL3819911.1"/>
    <property type="molecule type" value="Genomic_DNA"/>
</dbReference>
<accession>A0ABD3S644</accession>
<organism evidence="1 2">
    <name type="scientific">Penstemon smallii</name>
    <dbReference type="NCBI Taxonomy" id="265156"/>
    <lineage>
        <taxon>Eukaryota</taxon>
        <taxon>Viridiplantae</taxon>
        <taxon>Streptophyta</taxon>
        <taxon>Embryophyta</taxon>
        <taxon>Tracheophyta</taxon>
        <taxon>Spermatophyta</taxon>
        <taxon>Magnoliopsida</taxon>
        <taxon>eudicotyledons</taxon>
        <taxon>Gunneridae</taxon>
        <taxon>Pentapetalae</taxon>
        <taxon>asterids</taxon>
        <taxon>lamiids</taxon>
        <taxon>Lamiales</taxon>
        <taxon>Plantaginaceae</taxon>
        <taxon>Cheloneae</taxon>
        <taxon>Penstemon</taxon>
    </lineage>
</organism>
<comment type="caution">
    <text evidence="1">The sequence shown here is derived from an EMBL/GenBank/DDBJ whole genome shotgun (WGS) entry which is preliminary data.</text>
</comment>
<dbReference type="PANTHER" id="PTHR45376">
    <property type="entry name" value="CHAPERONE DNAJ-DOMAIN SUPERFAMILY PROTEIN-RELATED"/>
    <property type="match status" value="1"/>
</dbReference>
<protein>
    <recommendedName>
        <fullName evidence="3">J domain-containing protein</fullName>
    </recommendedName>
</protein>
<name>A0ABD3S644_9LAMI</name>
<evidence type="ECO:0000313" key="1">
    <source>
        <dbReference type="EMBL" id="KAL3819911.1"/>
    </source>
</evidence>
<dbReference type="SUPFAM" id="SSF46565">
    <property type="entry name" value="Chaperone J-domain"/>
    <property type="match status" value="1"/>
</dbReference>
<reference evidence="1 2" key="1">
    <citation type="submission" date="2024-12" db="EMBL/GenBank/DDBJ databases">
        <title>The unique morphological basis and parallel evolutionary history of personate flowers in Penstemon.</title>
        <authorList>
            <person name="Depatie T.H."/>
            <person name="Wessinger C.A."/>
        </authorList>
    </citation>
    <scope>NUCLEOTIDE SEQUENCE [LARGE SCALE GENOMIC DNA]</scope>
    <source>
        <strain evidence="1">WTNN_2</strain>
        <tissue evidence="1">Leaf</tissue>
    </source>
</reference>
<sequence length="261" mass="30414">MNKASRVAAEIKLEANPLQLRASYFHSTTLLERRRRTHWDSASSYRSSPKYSKRISKQSLLHNVSQFAEHLFQSDKDEYDQPSSGRSSWFRPNFRDDDFNKRGRSRNTRSQASRRDFEFCDIEDDDVEFETIFGKAFGGGNRHSYWSFTSDDDPRFKKYNHRNSSNWRNHFNEEYDYDSSSEYEKTVTNLTSERLALGLSSSGPLNLKDVKNAYRACALKWHPDRHQGSSKVFLYGGVYVIISYHRGCLCNNIIPQGVSIL</sequence>
<evidence type="ECO:0000313" key="2">
    <source>
        <dbReference type="Proteomes" id="UP001634393"/>
    </source>
</evidence>
<gene>
    <name evidence="1" type="ORF">ACJIZ3_005816</name>
</gene>
<dbReference type="AlphaFoldDB" id="A0ABD3S644"/>
<proteinExistence type="predicted"/>
<dbReference type="Proteomes" id="UP001634393">
    <property type="component" value="Unassembled WGS sequence"/>
</dbReference>
<keyword evidence="2" id="KW-1185">Reference proteome</keyword>
<dbReference type="Gene3D" id="1.10.287.110">
    <property type="entry name" value="DnaJ domain"/>
    <property type="match status" value="1"/>
</dbReference>
<dbReference type="PANTHER" id="PTHR45376:SF1">
    <property type="entry name" value="CHAPERONE DNAJ-DOMAIN SUPERFAMILY PROTEIN-RELATED"/>
    <property type="match status" value="1"/>
</dbReference>
<evidence type="ECO:0008006" key="3">
    <source>
        <dbReference type="Google" id="ProtNLM"/>
    </source>
</evidence>